<accession>A0A518G8P3</accession>
<dbReference type="KEGG" id="ahel:Q31a_32880"/>
<proteinExistence type="predicted"/>
<evidence type="ECO:0000256" key="1">
    <source>
        <dbReference type="ARBA" id="ARBA00023239"/>
    </source>
</evidence>
<dbReference type="RefSeq" id="WP_145079401.1">
    <property type="nucleotide sequence ID" value="NZ_CP036298.1"/>
</dbReference>
<dbReference type="InterPro" id="IPR002220">
    <property type="entry name" value="DapA-like"/>
</dbReference>
<keyword evidence="3" id="KW-1185">Reference proteome</keyword>
<dbReference type="OrthoDB" id="8878499at2"/>
<gene>
    <name evidence="2" type="ORF">Q31a_32880</name>
</gene>
<evidence type="ECO:0000313" key="2">
    <source>
        <dbReference type="EMBL" id="QDV24966.1"/>
    </source>
</evidence>
<dbReference type="Gene3D" id="3.20.20.70">
    <property type="entry name" value="Aldolase class I"/>
    <property type="match status" value="1"/>
</dbReference>
<name>A0A518G8P3_9BACT</name>
<organism evidence="2 3">
    <name type="scientific">Aureliella helgolandensis</name>
    <dbReference type="NCBI Taxonomy" id="2527968"/>
    <lineage>
        <taxon>Bacteria</taxon>
        <taxon>Pseudomonadati</taxon>
        <taxon>Planctomycetota</taxon>
        <taxon>Planctomycetia</taxon>
        <taxon>Pirellulales</taxon>
        <taxon>Pirellulaceae</taxon>
        <taxon>Aureliella</taxon>
    </lineage>
</organism>
<dbReference type="GO" id="GO:0016829">
    <property type="term" value="F:lyase activity"/>
    <property type="evidence" value="ECO:0007669"/>
    <property type="project" value="UniProtKB-KW"/>
</dbReference>
<sequence length="304" mass="33562">MDTRSITPARLAESVIAVPPLARDAKLRVNLAENRKIAQFIEGGGVNTLLYGGNAVFYHVRLSEYEQVLQTLVEIASQDTLIVPAVGPTYGTMMDQAEVLKDFDFPTVMVLPQREIADANGIANGIRRFVDAYGKPIVLYLKHDQWLPADLVGKMHRNGIISWIKYAVVREDTSNDNYLRDVLAEVPSNIVVSGIGEQPAIIHMRDFEIANFTSGCVCVNPALSMKMMRAIQSQDFDTAETIRQQFTGLENLRNGINPIRVLHRAVELAGIAETGPMFPLLSEIDPAQTTLVANAAEQLRMLTA</sequence>
<dbReference type="AlphaFoldDB" id="A0A518G8P3"/>
<reference evidence="2 3" key="1">
    <citation type="submission" date="2019-02" db="EMBL/GenBank/DDBJ databases">
        <title>Deep-cultivation of Planctomycetes and their phenomic and genomic characterization uncovers novel biology.</title>
        <authorList>
            <person name="Wiegand S."/>
            <person name="Jogler M."/>
            <person name="Boedeker C."/>
            <person name="Pinto D."/>
            <person name="Vollmers J."/>
            <person name="Rivas-Marin E."/>
            <person name="Kohn T."/>
            <person name="Peeters S.H."/>
            <person name="Heuer A."/>
            <person name="Rast P."/>
            <person name="Oberbeckmann S."/>
            <person name="Bunk B."/>
            <person name="Jeske O."/>
            <person name="Meyerdierks A."/>
            <person name="Storesund J.E."/>
            <person name="Kallscheuer N."/>
            <person name="Luecker S."/>
            <person name="Lage O.M."/>
            <person name="Pohl T."/>
            <person name="Merkel B.J."/>
            <person name="Hornburger P."/>
            <person name="Mueller R.-W."/>
            <person name="Bruemmer F."/>
            <person name="Labrenz M."/>
            <person name="Spormann A.M."/>
            <person name="Op den Camp H."/>
            <person name="Overmann J."/>
            <person name="Amann R."/>
            <person name="Jetten M.S.M."/>
            <person name="Mascher T."/>
            <person name="Medema M.H."/>
            <person name="Devos D.P."/>
            <person name="Kaster A.-K."/>
            <person name="Ovreas L."/>
            <person name="Rohde M."/>
            <person name="Galperin M.Y."/>
            <person name="Jogler C."/>
        </authorList>
    </citation>
    <scope>NUCLEOTIDE SEQUENCE [LARGE SCALE GENOMIC DNA]</scope>
    <source>
        <strain evidence="2 3">Q31a</strain>
    </source>
</reference>
<dbReference type="InterPro" id="IPR013785">
    <property type="entry name" value="Aldolase_TIM"/>
</dbReference>
<evidence type="ECO:0000313" key="3">
    <source>
        <dbReference type="Proteomes" id="UP000318017"/>
    </source>
</evidence>
<dbReference type="SMART" id="SM01130">
    <property type="entry name" value="DHDPS"/>
    <property type="match status" value="1"/>
</dbReference>
<dbReference type="Proteomes" id="UP000318017">
    <property type="component" value="Chromosome"/>
</dbReference>
<protein>
    <submittedName>
        <fullName evidence="2">5-dehydro-4-deoxyglucarate dehydratase</fullName>
    </submittedName>
</protein>
<keyword evidence="1" id="KW-0456">Lyase</keyword>
<dbReference type="EMBL" id="CP036298">
    <property type="protein sequence ID" value="QDV24966.1"/>
    <property type="molecule type" value="Genomic_DNA"/>
</dbReference>
<dbReference type="SUPFAM" id="SSF51569">
    <property type="entry name" value="Aldolase"/>
    <property type="match status" value="1"/>
</dbReference>